<dbReference type="InterPro" id="IPR006349">
    <property type="entry name" value="PGP_euk"/>
</dbReference>
<dbReference type="InParanoid" id="A0A7M7JKC1"/>
<dbReference type="NCBIfam" id="TIGR01460">
    <property type="entry name" value="HAD-SF-IIA"/>
    <property type="match status" value="1"/>
</dbReference>
<comment type="cofactor">
    <cofactor evidence="5">
        <name>Mg(2+)</name>
        <dbReference type="ChEBI" id="CHEBI:18420"/>
    </cofactor>
    <text evidence="5">Divalent metal ions. Mg(2+) is the most effective.</text>
</comment>
<dbReference type="GO" id="GO:0046872">
    <property type="term" value="F:metal ion binding"/>
    <property type="evidence" value="ECO:0007669"/>
    <property type="project" value="UniProtKB-KW"/>
</dbReference>
<dbReference type="Gene3D" id="3.40.50.1000">
    <property type="entry name" value="HAD superfamily/HAD-like"/>
    <property type="match status" value="2"/>
</dbReference>
<dbReference type="AlphaFoldDB" id="A0A7M7JKC1"/>
<evidence type="ECO:0008006" key="8">
    <source>
        <dbReference type="Google" id="ProtNLM"/>
    </source>
</evidence>
<keyword evidence="7" id="KW-1185">Reference proteome</keyword>
<dbReference type="RefSeq" id="XP_022653273.1">
    <property type="nucleotide sequence ID" value="XM_022797538.1"/>
</dbReference>
<dbReference type="PANTHER" id="PTHR19288">
    <property type="entry name" value="4-NITROPHENYLPHOSPHATASE-RELATED"/>
    <property type="match status" value="1"/>
</dbReference>
<comment type="similarity">
    <text evidence="2">Belongs to the HAD-like hydrolase superfamily.</text>
</comment>
<dbReference type="KEGG" id="vde:111247017"/>
<dbReference type="NCBIfam" id="TIGR01452">
    <property type="entry name" value="PGP_euk"/>
    <property type="match status" value="1"/>
</dbReference>
<feature type="active site" description="Nucleophile" evidence="3">
    <location>
        <position position="25"/>
    </location>
</feature>
<sequence length="291" mass="32234">MAKLLTQNEWLEILPKVKYVLSDCDGVLWNGDRAIEGARECLAMLRELGKKICYVTNNSTKTRQDGVNHCRKLNFDAEVDDVYCTSYATGAYLKSKGVKSIYLIGSSALRKEIMMQGIICNELGPESSDGLWSSLKNMQLGNPVDAVVVGYDANFSIPKVCRAASYLLNPQCLFVATNEDQSLPTDRKDIVIPGTGCLVSCVQVAAGRPPVVIGKPHSTLVDLLRHDHPDLTPDNALFIGDRLNTDIELGRRQGFRTLLVETGTHKRTDINPEKPPTYYVPSLNDLLIYMK</sequence>
<name>A0A7M7JKC1_VARDE</name>
<dbReference type="InterPro" id="IPR023214">
    <property type="entry name" value="HAD_sf"/>
</dbReference>
<dbReference type="PIRSF" id="PIRSF000915">
    <property type="entry name" value="PGP-type_phosphatase"/>
    <property type="match status" value="1"/>
</dbReference>
<dbReference type="OMA" id="GHISYTK"/>
<evidence type="ECO:0000313" key="6">
    <source>
        <dbReference type="EnsemblMetazoa" id="XP_022653273"/>
    </source>
</evidence>
<feature type="binding site" evidence="5">
    <location>
        <position position="23"/>
    </location>
    <ligand>
        <name>Mg(2+)</name>
        <dbReference type="ChEBI" id="CHEBI:18420"/>
    </ligand>
</feature>
<dbReference type="SUPFAM" id="SSF56784">
    <property type="entry name" value="HAD-like"/>
    <property type="match status" value="1"/>
</dbReference>
<dbReference type="OrthoDB" id="413953at2759"/>
<feature type="binding site" evidence="5">
    <location>
        <position position="241"/>
    </location>
    <ligand>
        <name>Mg(2+)</name>
        <dbReference type="ChEBI" id="CHEBI:18420"/>
    </ligand>
</feature>
<dbReference type="GO" id="GO:0005737">
    <property type="term" value="C:cytoplasm"/>
    <property type="evidence" value="ECO:0007669"/>
    <property type="project" value="TreeGrafter"/>
</dbReference>
<proteinExistence type="inferred from homology"/>
<dbReference type="PANTHER" id="PTHR19288:SF93">
    <property type="entry name" value="FI11325P-RELATED"/>
    <property type="match status" value="1"/>
</dbReference>
<evidence type="ECO:0000256" key="4">
    <source>
        <dbReference type="PIRSR" id="PIRSR000915-2"/>
    </source>
</evidence>
<organism evidence="6 7">
    <name type="scientific">Varroa destructor</name>
    <name type="common">Honeybee mite</name>
    <dbReference type="NCBI Taxonomy" id="109461"/>
    <lineage>
        <taxon>Eukaryota</taxon>
        <taxon>Metazoa</taxon>
        <taxon>Ecdysozoa</taxon>
        <taxon>Arthropoda</taxon>
        <taxon>Chelicerata</taxon>
        <taxon>Arachnida</taxon>
        <taxon>Acari</taxon>
        <taxon>Parasitiformes</taxon>
        <taxon>Mesostigmata</taxon>
        <taxon>Gamasina</taxon>
        <taxon>Dermanyssoidea</taxon>
        <taxon>Varroidae</taxon>
        <taxon>Varroa</taxon>
    </lineage>
</organism>
<dbReference type="InterPro" id="IPR036412">
    <property type="entry name" value="HAD-like_sf"/>
</dbReference>
<dbReference type="Pfam" id="PF13344">
    <property type="entry name" value="Hydrolase_6"/>
    <property type="match status" value="1"/>
</dbReference>
<dbReference type="EnsemblMetazoa" id="XM_022797538">
    <property type="protein sequence ID" value="XP_022653273"/>
    <property type="gene ID" value="LOC111247017"/>
</dbReference>
<evidence type="ECO:0000256" key="5">
    <source>
        <dbReference type="PIRSR" id="PIRSR000915-3"/>
    </source>
</evidence>
<feature type="active site" description="Nucleophile" evidence="3">
    <location>
        <position position="23"/>
    </location>
</feature>
<dbReference type="GeneID" id="111247017"/>
<keyword evidence="5" id="KW-0460">Magnesium</keyword>
<protein>
    <recommendedName>
        <fullName evidence="8">4-nitrophenylphosphatase</fullName>
    </recommendedName>
</protein>
<feature type="binding site" evidence="4">
    <location>
        <position position="215"/>
    </location>
    <ligand>
        <name>substrate</name>
    </ligand>
</feature>
<dbReference type="GO" id="GO:0016791">
    <property type="term" value="F:phosphatase activity"/>
    <property type="evidence" value="ECO:0007669"/>
    <property type="project" value="InterPro"/>
</dbReference>
<accession>A0A7M7JKC1</accession>
<evidence type="ECO:0000256" key="2">
    <source>
        <dbReference type="PIRNR" id="PIRNR000915"/>
    </source>
</evidence>
<reference evidence="6" key="1">
    <citation type="submission" date="2021-01" db="UniProtKB">
        <authorList>
            <consortium name="EnsemblMetazoa"/>
        </authorList>
    </citation>
    <scope>IDENTIFICATION</scope>
</reference>
<dbReference type="Pfam" id="PF13242">
    <property type="entry name" value="Hydrolase_like"/>
    <property type="match status" value="1"/>
</dbReference>
<keyword evidence="1 2" id="KW-0378">Hydrolase</keyword>
<dbReference type="FunCoup" id="A0A7M7JKC1">
    <property type="interactions" value="1069"/>
</dbReference>
<evidence type="ECO:0000313" key="7">
    <source>
        <dbReference type="Proteomes" id="UP000594260"/>
    </source>
</evidence>
<keyword evidence="5" id="KW-0479">Metal-binding</keyword>
<dbReference type="Proteomes" id="UP000594260">
    <property type="component" value="Unplaced"/>
</dbReference>
<dbReference type="InterPro" id="IPR006357">
    <property type="entry name" value="HAD-SF_hydro_IIA"/>
</dbReference>
<evidence type="ECO:0000256" key="3">
    <source>
        <dbReference type="PIRSR" id="PIRSR000915-1"/>
    </source>
</evidence>
<evidence type="ECO:0000256" key="1">
    <source>
        <dbReference type="ARBA" id="ARBA00022801"/>
    </source>
</evidence>
<feature type="binding site" evidence="5">
    <location>
        <position position="25"/>
    </location>
    <ligand>
        <name>Mg(2+)</name>
        <dbReference type="ChEBI" id="CHEBI:18420"/>
    </ligand>
</feature>